<protein>
    <submittedName>
        <fullName evidence="1">RCG25360</fullName>
    </submittedName>
</protein>
<gene>
    <name evidence="1" type="ORF">rCG_25360</name>
</gene>
<sequence length="49" mass="5433">MRISPRVIMVSGGPRRAPSLLFLEMNFPVSYTGLEVVTSAPVSLLWGHY</sequence>
<evidence type="ECO:0000313" key="1">
    <source>
        <dbReference type="EMBL" id="EDL77378.1"/>
    </source>
</evidence>
<proteinExistence type="predicted"/>
<organism evidence="1 2">
    <name type="scientific">Rattus norvegicus</name>
    <name type="common">Rat</name>
    <dbReference type="NCBI Taxonomy" id="10116"/>
    <lineage>
        <taxon>Eukaryota</taxon>
        <taxon>Metazoa</taxon>
        <taxon>Chordata</taxon>
        <taxon>Craniata</taxon>
        <taxon>Vertebrata</taxon>
        <taxon>Euteleostomi</taxon>
        <taxon>Mammalia</taxon>
        <taxon>Eutheria</taxon>
        <taxon>Euarchontoglires</taxon>
        <taxon>Glires</taxon>
        <taxon>Rodentia</taxon>
        <taxon>Myomorpha</taxon>
        <taxon>Muroidea</taxon>
        <taxon>Muridae</taxon>
        <taxon>Murinae</taxon>
        <taxon>Rattus</taxon>
    </lineage>
</organism>
<dbReference type="EMBL" id="CH473954">
    <property type="protein sequence ID" value="EDL77378.1"/>
    <property type="molecule type" value="Genomic_DNA"/>
</dbReference>
<dbReference type="Proteomes" id="UP000234681">
    <property type="component" value="Chromosome 8"/>
</dbReference>
<accession>A6I2J9</accession>
<dbReference type="AlphaFoldDB" id="A6I2J9"/>
<reference evidence="1 2" key="1">
    <citation type="submission" date="2005-09" db="EMBL/GenBank/DDBJ databases">
        <authorList>
            <person name="Mural R.J."/>
            <person name="Li P.W."/>
            <person name="Adams M.D."/>
            <person name="Amanatides P.G."/>
            <person name="Baden-Tillson H."/>
            <person name="Barnstead M."/>
            <person name="Chin S.H."/>
            <person name="Dew I."/>
            <person name="Evans C.A."/>
            <person name="Ferriera S."/>
            <person name="Flanigan M."/>
            <person name="Fosler C."/>
            <person name="Glodek A."/>
            <person name="Gu Z."/>
            <person name="Holt R.A."/>
            <person name="Jennings D."/>
            <person name="Kraft C.L."/>
            <person name="Lu F."/>
            <person name="Nguyen T."/>
            <person name="Nusskern D.R."/>
            <person name="Pfannkoch C.M."/>
            <person name="Sitter C."/>
            <person name="Sutton G.G."/>
            <person name="Venter J.C."/>
            <person name="Wang Z."/>
            <person name="Woodage T."/>
            <person name="Zheng X.H."/>
            <person name="Zhong F."/>
        </authorList>
    </citation>
    <scope>NUCLEOTIDE SEQUENCE [LARGE SCALE GENOMIC DNA]</scope>
    <source>
        <strain>BN</strain>
        <strain evidence="2">Sprague-Dawley</strain>
    </source>
</reference>
<evidence type="ECO:0000313" key="2">
    <source>
        <dbReference type="Proteomes" id="UP000234681"/>
    </source>
</evidence>
<name>A6I2J9_RAT</name>